<reference evidence="4 5" key="1">
    <citation type="submission" date="2020-01" db="EMBL/GenBank/DDBJ databases">
        <authorList>
            <person name="Gulvik C.A."/>
            <person name="Batra D.G."/>
        </authorList>
    </citation>
    <scope>NUCLEOTIDE SEQUENCE [LARGE SCALE GENOMIC DNA]</scope>
    <source>
        <strain evidence="4 5">W9323</strain>
    </source>
</reference>
<evidence type="ECO:0000313" key="5">
    <source>
        <dbReference type="Proteomes" id="UP000503088"/>
    </source>
</evidence>
<protein>
    <submittedName>
        <fullName evidence="4">Spore coat protein</fullName>
    </submittedName>
</protein>
<evidence type="ECO:0000256" key="1">
    <source>
        <dbReference type="ARBA" id="ARBA00022969"/>
    </source>
</evidence>
<dbReference type="Proteomes" id="UP000503088">
    <property type="component" value="Chromosome"/>
</dbReference>
<dbReference type="InterPro" id="IPR012851">
    <property type="entry name" value="Spore_coat_CotF-like"/>
</dbReference>
<keyword evidence="5" id="KW-1185">Reference proteome</keyword>
<dbReference type="Pfam" id="PF07875">
    <property type="entry name" value="Coat_F"/>
    <property type="match status" value="1"/>
</dbReference>
<gene>
    <name evidence="4" type="ORF">GXN76_11440</name>
</gene>
<dbReference type="AlphaFoldDB" id="A0A7D4C9G7"/>
<dbReference type="KEGG" id="kpul:GXN76_11440"/>
<dbReference type="EMBL" id="CP048104">
    <property type="protein sequence ID" value="QKG86036.1"/>
    <property type="molecule type" value="Genomic_DNA"/>
</dbReference>
<sequence>MKQPTAGQGQMNENLIAVDMLLSAKSGVRNTAHALTEASTPEVREMLKRQLQDCINHHEQIFSYLEQKGLYNAKDFTKQIQVDQQAAQQVMQMTQS</sequence>
<dbReference type="PANTHER" id="PTHR39183">
    <property type="entry name" value="SPORE COAT PROTEIN F-LIKE PROTEIN YHCQ"/>
    <property type="match status" value="1"/>
</dbReference>
<dbReference type="Gene3D" id="1.20.1260.10">
    <property type="match status" value="1"/>
</dbReference>
<evidence type="ECO:0000256" key="2">
    <source>
        <dbReference type="ARBA" id="ARBA00024325"/>
    </source>
</evidence>
<evidence type="ECO:0000313" key="4">
    <source>
        <dbReference type="EMBL" id="QKG86036.1"/>
    </source>
</evidence>
<keyword evidence="4" id="KW-0946">Virion</keyword>
<organism evidence="4 5">
    <name type="scientific">Kroppenstedtia pulmonis</name>
    <dbReference type="NCBI Taxonomy" id="1380685"/>
    <lineage>
        <taxon>Bacteria</taxon>
        <taxon>Bacillati</taxon>
        <taxon>Bacillota</taxon>
        <taxon>Bacilli</taxon>
        <taxon>Bacillales</taxon>
        <taxon>Thermoactinomycetaceae</taxon>
        <taxon>Kroppenstedtia</taxon>
    </lineage>
</organism>
<keyword evidence="4" id="KW-0167">Capsid protein</keyword>
<name>A0A7D4C9G7_9BACL</name>
<dbReference type="GO" id="GO:0030435">
    <property type="term" value="P:sporulation resulting in formation of a cellular spore"/>
    <property type="evidence" value="ECO:0007669"/>
    <property type="project" value="UniProtKB-KW"/>
</dbReference>
<proteinExistence type="inferred from homology"/>
<evidence type="ECO:0000256" key="3">
    <source>
        <dbReference type="ARBA" id="ARBA00024344"/>
    </source>
</evidence>
<comment type="subcellular location">
    <subcellularLocation>
        <location evidence="2">Spore coat</location>
    </subcellularLocation>
</comment>
<dbReference type="PANTHER" id="PTHR39183:SF1">
    <property type="entry name" value="SPORE COAT PROTEIN F-LIKE PROTEIN YHCQ"/>
    <property type="match status" value="1"/>
</dbReference>
<comment type="similarity">
    <text evidence="3">Belongs to the CotF family.</text>
</comment>
<accession>A0A7D4C9G7</accession>
<dbReference type="InterPro" id="IPR012347">
    <property type="entry name" value="Ferritin-like"/>
</dbReference>
<keyword evidence="1" id="KW-0749">Sporulation</keyword>